<name>A0A6P5S9V1_PRUAV</name>
<proteinExistence type="inferred from homology"/>
<gene>
    <name evidence="9" type="primary">LOC110753662</name>
</gene>
<dbReference type="SUPFAM" id="SSF51905">
    <property type="entry name" value="FAD/NAD(P)-binding domain"/>
    <property type="match status" value="2"/>
</dbReference>
<dbReference type="EC" id="1.-.-.-" evidence="7"/>
<dbReference type="FunFam" id="3.50.50.60:FF:000099">
    <property type="entry name" value="Flavin-containing monooxygenase"/>
    <property type="match status" value="1"/>
</dbReference>
<evidence type="ECO:0000256" key="2">
    <source>
        <dbReference type="ARBA" id="ARBA00022630"/>
    </source>
</evidence>
<dbReference type="PIRSF" id="PIRSF000332">
    <property type="entry name" value="FMO"/>
    <property type="match status" value="1"/>
</dbReference>
<keyword evidence="5 7" id="KW-0560">Oxidoreductase</keyword>
<evidence type="ECO:0000256" key="3">
    <source>
        <dbReference type="ARBA" id="ARBA00022827"/>
    </source>
</evidence>
<dbReference type="Pfam" id="PF00743">
    <property type="entry name" value="FMO-like"/>
    <property type="match status" value="2"/>
</dbReference>
<dbReference type="AlphaFoldDB" id="A0A6P5S9V1"/>
<dbReference type="InterPro" id="IPR050346">
    <property type="entry name" value="FMO-like"/>
</dbReference>
<comment type="similarity">
    <text evidence="1 7">Belongs to the FMO family.</text>
</comment>
<evidence type="ECO:0000256" key="6">
    <source>
        <dbReference type="ARBA" id="ARBA00023033"/>
    </source>
</evidence>
<dbReference type="PANTHER" id="PTHR23023">
    <property type="entry name" value="DIMETHYLANILINE MONOOXYGENASE"/>
    <property type="match status" value="1"/>
</dbReference>
<dbReference type="GO" id="GO:0050660">
    <property type="term" value="F:flavin adenine dinucleotide binding"/>
    <property type="evidence" value="ECO:0007669"/>
    <property type="project" value="InterPro"/>
</dbReference>
<dbReference type="RefSeq" id="XP_021810296.1">
    <property type="nucleotide sequence ID" value="XM_021954604.1"/>
</dbReference>
<dbReference type="Proteomes" id="UP000515124">
    <property type="component" value="Unplaced"/>
</dbReference>
<dbReference type="InterPro" id="IPR020946">
    <property type="entry name" value="Flavin_mOase-like"/>
</dbReference>
<accession>A0A6P5S9V1</accession>
<evidence type="ECO:0000256" key="4">
    <source>
        <dbReference type="ARBA" id="ARBA00022857"/>
    </source>
</evidence>
<dbReference type="GeneID" id="110753662"/>
<dbReference type="Gene3D" id="3.50.50.60">
    <property type="entry name" value="FAD/NAD(P)-binding domain"/>
    <property type="match status" value="2"/>
</dbReference>
<organism evidence="8 9">
    <name type="scientific">Prunus avium</name>
    <name type="common">Cherry</name>
    <name type="synonym">Cerasus avium</name>
    <dbReference type="NCBI Taxonomy" id="42229"/>
    <lineage>
        <taxon>Eukaryota</taxon>
        <taxon>Viridiplantae</taxon>
        <taxon>Streptophyta</taxon>
        <taxon>Embryophyta</taxon>
        <taxon>Tracheophyta</taxon>
        <taxon>Spermatophyta</taxon>
        <taxon>Magnoliopsida</taxon>
        <taxon>eudicotyledons</taxon>
        <taxon>Gunneridae</taxon>
        <taxon>Pentapetalae</taxon>
        <taxon>rosids</taxon>
        <taxon>fabids</taxon>
        <taxon>Rosales</taxon>
        <taxon>Rosaceae</taxon>
        <taxon>Amygdaloideae</taxon>
        <taxon>Amygdaleae</taxon>
        <taxon>Prunus</taxon>
    </lineage>
</organism>
<evidence type="ECO:0000256" key="7">
    <source>
        <dbReference type="RuleBase" id="RU361177"/>
    </source>
</evidence>
<reference evidence="9" key="1">
    <citation type="submission" date="2025-08" db="UniProtKB">
        <authorList>
            <consortium name="RefSeq"/>
        </authorList>
    </citation>
    <scope>IDENTIFICATION</scope>
</reference>
<dbReference type="GO" id="GO:0050661">
    <property type="term" value="F:NADP binding"/>
    <property type="evidence" value="ECO:0007669"/>
    <property type="project" value="InterPro"/>
</dbReference>
<dbReference type="InterPro" id="IPR036188">
    <property type="entry name" value="FAD/NAD-bd_sf"/>
</dbReference>
<dbReference type="InterPro" id="IPR000960">
    <property type="entry name" value="Flavin_mOase"/>
</dbReference>
<keyword evidence="4" id="KW-0521">NADP</keyword>
<keyword evidence="3 7" id="KW-0274">FAD</keyword>
<evidence type="ECO:0000313" key="8">
    <source>
        <dbReference type="Proteomes" id="UP000515124"/>
    </source>
</evidence>
<dbReference type="GO" id="GO:0004499">
    <property type="term" value="F:N,N-dimethylaniline monooxygenase activity"/>
    <property type="evidence" value="ECO:0007669"/>
    <property type="project" value="InterPro"/>
</dbReference>
<sequence length="455" mass="51278">MQLALNPLASRQVAVIGAGAGGLVAARELRREGHKVVVFERGDQVGGTWVYTPKVESDLLGLHPDRTTVHSSMYQSLRTNLPRESMGFRDFPFVAKEEDEERDPRRFPGHTEVLRYLKDFASEFGISEIVRFETEVMVVDSVEGGKWKVKSKSKGGDGVDDEIYDAVVVCNGHYTEPRIAEIPGIISWKGKQFHSHNYRNPEPFRDQVVILIGGAASSADISRELAGVAKEVHIASRSVADEAFGKQPGYDNMWLHSMIKSAHDDGSVAFQDGSVVVADIILHCTGYKYHFPFLETNGIVTVDDNRVGPLYKHVFPPALAPSLSFVGLPWKVVPFPEFEFQSKWIAGLLSNRIALPSKEEMMEDIKAFYSLLEASGIPKRYTHNLGDCQFEYNDWLAALCGCPVSEEWRKKMYLEVSKNRHARPETYRDEWEDDHLVLQAHEDFKKYTLNGITKK</sequence>
<protein>
    <recommendedName>
        <fullName evidence="7">Flavin-containing monooxygenase</fullName>
        <ecNumber evidence="7">1.-.-.-</ecNumber>
    </recommendedName>
</protein>
<evidence type="ECO:0000256" key="1">
    <source>
        <dbReference type="ARBA" id="ARBA00009183"/>
    </source>
</evidence>
<keyword evidence="6 7" id="KW-0503">Monooxygenase</keyword>
<evidence type="ECO:0000313" key="9">
    <source>
        <dbReference type="RefSeq" id="XP_021810296.1"/>
    </source>
</evidence>
<dbReference type="PRINTS" id="PR00370">
    <property type="entry name" value="FMOXYGENASE"/>
</dbReference>
<evidence type="ECO:0000256" key="5">
    <source>
        <dbReference type="ARBA" id="ARBA00023002"/>
    </source>
</evidence>
<keyword evidence="8" id="KW-1185">Reference proteome</keyword>
<keyword evidence="2 7" id="KW-0285">Flavoprotein</keyword>
<comment type="cofactor">
    <cofactor evidence="7">
        <name>FAD</name>
        <dbReference type="ChEBI" id="CHEBI:57692"/>
    </cofactor>
</comment>